<dbReference type="STRING" id="232089.SAMN05443544_3832"/>
<dbReference type="AlphaFoldDB" id="A0A1N6IAF1"/>
<reference evidence="12" key="1">
    <citation type="submission" date="2016-11" db="EMBL/GenBank/DDBJ databases">
        <authorList>
            <person name="Varghese N."/>
            <person name="Submissions S."/>
        </authorList>
    </citation>
    <scope>NUCLEOTIDE SEQUENCE [LARGE SCALE GENOMIC DNA]</scope>
    <source>
        <strain evidence="12">DSM 8595</strain>
    </source>
</reference>
<keyword evidence="3" id="KW-0597">Phosphoprotein</keyword>
<feature type="transmembrane region" description="Helical" evidence="9">
    <location>
        <begin position="56"/>
        <end position="73"/>
    </location>
</feature>
<gene>
    <name evidence="11" type="ORF">SAMN05443544_3832</name>
</gene>
<dbReference type="GO" id="GO:0000155">
    <property type="term" value="F:phosphorelay sensor kinase activity"/>
    <property type="evidence" value="ECO:0007669"/>
    <property type="project" value="InterPro"/>
</dbReference>
<dbReference type="PANTHER" id="PTHR24421">
    <property type="entry name" value="NITRATE/NITRITE SENSOR PROTEIN NARX-RELATED"/>
    <property type="match status" value="1"/>
</dbReference>
<keyword evidence="5" id="KW-0547">Nucleotide-binding</keyword>
<keyword evidence="9" id="KW-0812">Transmembrane</keyword>
<evidence type="ECO:0000313" key="12">
    <source>
        <dbReference type="Proteomes" id="UP000184699"/>
    </source>
</evidence>
<dbReference type="Pfam" id="PF07730">
    <property type="entry name" value="HisKA_3"/>
    <property type="match status" value="1"/>
</dbReference>
<feature type="transmembrane region" description="Helical" evidence="9">
    <location>
        <begin position="150"/>
        <end position="169"/>
    </location>
</feature>
<dbReference type="EC" id="2.7.13.3" evidence="2"/>
<name>A0A1N6IAF1_9MICO</name>
<organism evidence="11 12">
    <name type="scientific">Agromyces cerinus subsp. cerinus</name>
    <dbReference type="NCBI Taxonomy" id="232089"/>
    <lineage>
        <taxon>Bacteria</taxon>
        <taxon>Bacillati</taxon>
        <taxon>Actinomycetota</taxon>
        <taxon>Actinomycetes</taxon>
        <taxon>Micrococcales</taxon>
        <taxon>Microbacteriaceae</taxon>
        <taxon>Agromyces</taxon>
    </lineage>
</organism>
<keyword evidence="12" id="KW-1185">Reference proteome</keyword>
<dbReference type="Gene3D" id="3.30.565.10">
    <property type="entry name" value="Histidine kinase-like ATPase, C-terminal domain"/>
    <property type="match status" value="1"/>
</dbReference>
<sequence length="393" mass="40884">MPLPSYDEGMTSPVRSLWDAPAASPPPPRRVWRDWVLVAVIPPLVLLEASLRADVAWRWLWAVVLIALVPTLLWRRTRPLLMLAIAFGTGAVVAVATGGDPQLAATAYMLVLVYAAFRWGDGRARIVGAVLLVASTTLSLAFGPMTLTDLVGGTAVLVATISLGAAFRWRAGSRARELDRVKVDEREQLARDLHDTVAHHVSAIAIQAQAGTALAATDPDAAIAVLRTIEGEASRTLAEMRSIVRVLRRADAAELAPGPGLGDLGGLASTGASAAGAAATDAPLVVVQVTGDAESVPPTIGAAVYRMAQESVTNARRHARRATRVEVLVRVDAAGIRLDVHDDGGPVASAAAGFGIIGMVERATLLGGTCSAGPAPESGWTVTAALPRSGWST</sequence>
<evidence type="ECO:0000256" key="1">
    <source>
        <dbReference type="ARBA" id="ARBA00000085"/>
    </source>
</evidence>
<evidence type="ECO:0000256" key="5">
    <source>
        <dbReference type="ARBA" id="ARBA00022741"/>
    </source>
</evidence>
<evidence type="ECO:0000256" key="7">
    <source>
        <dbReference type="ARBA" id="ARBA00022840"/>
    </source>
</evidence>
<keyword evidence="4" id="KW-0808">Transferase</keyword>
<feature type="transmembrane region" description="Helical" evidence="9">
    <location>
        <begin position="103"/>
        <end position="119"/>
    </location>
</feature>
<evidence type="ECO:0000313" key="11">
    <source>
        <dbReference type="EMBL" id="SIO29006.1"/>
    </source>
</evidence>
<dbReference type="EMBL" id="FSRJ01000006">
    <property type="protein sequence ID" value="SIO29006.1"/>
    <property type="molecule type" value="Genomic_DNA"/>
</dbReference>
<feature type="transmembrane region" description="Helical" evidence="9">
    <location>
        <begin position="126"/>
        <end position="144"/>
    </location>
</feature>
<keyword evidence="9" id="KW-0472">Membrane</keyword>
<dbReference type="GO" id="GO:0046983">
    <property type="term" value="F:protein dimerization activity"/>
    <property type="evidence" value="ECO:0007669"/>
    <property type="project" value="InterPro"/>
</dbReference>
<feature type="domain" description="Signal transduction histidine kinase subgroup 3 dimerisation and phosphoacceptor" evidence="10">
    <location>
        <begin position="185"/>
        <end position="250"/>
    </location>
</feature>
<dbReference type="CDD" id="cd16917">
    <property type="entry name" value="HATPase_UhpB-NarQ-NarX-like"/>
    <property type="match status" value="1"/>
</dbReference>
<keyword evidence="8" id="KW-0902">Two-component regulatory system</keyword>
<keyword evidence="6 11" id="KW-0418">Kinase</keyword>
<evidence type="ECO:0000256" key="8">
    <source>
        <dbReference type="ARBA" id="ARBA00023012"/>
    </source>
</evidence>
<proteinExistence type="predicted"/>
<evidence type="ECO:0000256" key="9">
    <source>
        <dbReference type="SAM" id="Phobius"/>
    </source>
</evidence>
<dbReference type="GO" id="GO:0016020">
    <property type="term" value="C:membrane"/>
    <property type="evidence" value="ECO:0007669"/>
    <property type="project" value="InterPro"/>
</dbReference>
<dbReference type="Proteomes" id="UP000184699">
    <property type="component" value="Unassembled WGS sequence"/>
</dbReference>
<dbReference type="GO" id="GO:0005524">
    <property type="term" value="F:ATP binding"/>
    <property type="evidence" value="ECO:0007669"/>
    <property type="project" value="UniProtKB-KW"/>
</dbReference>
<keyword evidence="9" id="KW-1133">Transmembrane helix</keyword>
<comment type="catalytic activity">
    <reaction evidence="1">
        <text>ATP + protein L-histidine = ADP + protein N-phospho-L-histidine.</text>
        <dbReference type="EC" id="2.7.13.3"/>
    </reaction>
</comment>
<protein>
    <recommendedName>
        <fullName evidence="2">histidine kinase</fullName>
        <ecNumber evidence="2">2.7.13.3</ecNumber>
    </recommendedName>
</protein>
<keyword evidence="7" id="KW-0067">ATP-binding</keyword>
<dbReference type="PANTHER" id="PTHR24421:SF10">
    <property type="entry name" value="NITRATE_NITRITE SENSOR PROTEIN NARQ"/>
    <property type="match status" value="1"/>
</dbReference>
<accession>A0A1N6IAF1</accession>
<evidence type="ECO:0000256" key="3">
    <source>
        <dbReference type="ARBA" id="ARBA00022553"/>
    </source>
</evidence>
<dbReference type="InterPro" id="IPR036890">
    <property type="entry name" value="HATPase_C_sf"/>
</dbReference>
<evidence type="ECO:0000259" key="10">
    <source>
        <dbReference type="Pfam" id="PF07730"/>
    </source>
</evidence>
<dbReference type="InterPro" id="IPR011712">
    <property type="entry name" value="Sig_transdc_His_kin_sub3_dim/P"/>
</dbReference>
<feature type="transmembrane region" description="Helical" evidence="9">
    <location>
        <begin position="80"/>
        <end position="97"/>
    </location>
</feature>
<dbReference type="SUPFAM" id="SSF55874">
    <property type="entry name" value="ATPase domain of HSP90 chaperone/DNA topoisomerase II/histidine kinase"/>
    <property type="match status" value="1"/>
</dbReference>
<evidence type="ECO:0000256" key="6">
    <source>
        <dbReference type="ARBA" id="ARBA00022777"/>
    </source>
</evidence>
<evidence type="ECO:0000256" key="4">
    <source>
        <dbReference type="ARBA" id="ARBA00022679"/>
    </source>
</evidence>
<dbReference type="Gene3D" id="1.20.5.1930">
    <property type="match status" value="1"/>
</dbReference>
<evidence type="ECO:0000256" key="2">
    <source>
        <dbReference type="ARBA" id="ARBA00012438"/>
    </source>
</evidence>
<dbReference type="InterPro" id="IPR050482">
    <property type="entry name" value="Sensor_HK_TwoCompSys"/>
</dbReference>